<dbReference type="SUPFAM" id="SSF53850">
    <property type="entry name" value="Periplasmic binding protein-like II"/>
    <property type="match status" value="1"/>
</dbReference>
<sequence>MKRIVVLVVLACALVFIFDSVSVAETVDRYGGTLKWRIVADPPRPDPAQATDTTSTMVIFKYAEGLVKTDPDTMEILPSLAESWEVNDDATRWTFHLRKGVHFQKEAGGEPTLNGGREMVASDVKYSFERHLKMNSPRMTRLESILGYQDFLDGKSDSWEGIDVLDDHTVKFTLSKPFVPFLINLTQAYFVIVPREDCEKWGKDFVFHPVGTGPFAFKSWVHDSKYIMKRNPDYWRKDEEGGSLPYLDGVEYVVIPDNAIAYMEFKKANLDVLPDIPDAFYEKVKGNYKPKGLMVEKPWTGVYYYGFNLMRPPFGDNPTLRRALNYAIDREALNDLVINGRYVPSDGVTPPGFFPYEKPIKGYSYDPKKAKALLAEAGYADGFKTVLQINNDQRHRSLGEAIQAQMRDIGVDMSIRVVDWGVHLDTLARGEFEIFRLGWIASPDPDSFLYDLLHSSNCGGKGNRARYKNDKVDDLLERARAETDPKARMALYNEAEQIIVDDAPWLFLFNYTSSMAWNDSVKGLVLHSAGPDTCDLSVVWKSSK</sequence>
<dbReference type="EMBL" id="ABTR02000001">
    <property type="protein sequence ID" value="EFC91338.1"/>
    <property type="molecule type" value="Genomic_DNA"/>
</dbReference>
<dbReference type="InterPro" id="IPR039424">
    <property type="entry name" value="SBP_5"/>
</dbReference>
<dbReference type="GO" id="GO:1904680">
    <property type="term" value="F:peptide transmembrane transporter activity"/>
    <property type="evidence" value="ECO:0007669"/>
    <property type="project" value="TreeGrafter"/>
</dbReference>
<dbReference type="GO" id="GO:0015833">
    <property type="term" value="P:peptide transport"/>
    <property type="evidence" value="ECO:0007669"/>
    <property type="project" value="TreeGrafter"/>
</dbReference>
<evidence type="ECO:0000256" key="1">
    <source>
        <dbReference type="ARBA" id="ARBA00005695"/>
    </source>
</evidence>
<dbReference type="AlphaFoldDB" id="D2Z791"/>
<evidence type="ECO:0000256" key="2">
    <source>
        <dbReference type="ARBA" id="ARBA00022448"/>
    </source>
</evidence>
<evidence type="ECO:0000313" key="7">
    <source>
        <dbReference type="Proteomes" id="UP000006427"/>
    </source>
</evidence>
<dbReference type="eggNOG" id="COG4166">
    <property type="taxonomic scope" value="Bacteria"/>
</dbReference>
<comment type="similarity">
    <text evidence="1">Belongs to the bacterial solute-binding protein 5 family.</text>
</comment>
<evidence type="ECO:0000313" key="6">
    <source>
        <dbReference type="EMBL" id="EFC91338.1"/>
    </source>
</evidence>
<dbReference type="PIRSF" id="PIRSF002741">
    <property type="entry name" value="MppA"/>
    <property type="match status" value="1"/>
</dbReference>
<dbReference type="STRING" id="469381.Dpep_1312"/>
<dbReference type="Gene3D" id="3.10.105.10">
    <property type="entry name" value="Dipeptide-binding Protein, Domain 3"/>
    <property type="match status" value="1"/>
</dbReference>
<dbReference type="OrthoDB" id="774at2"/>
<comment type="caution">
    <text evidence="6">The sequence shown here is derived from an EMBL/GenBank/DDBJ whole genome shotgun (WGS) entry which is preliminary data.</text>
</comment>
<dbReference type="GO" id="GO:0043190">
    <property type="term" value="C:ATP-binding cassette (ABC) transporter complex"/>
    <property type="evidence" value="ECO:0007669"/>
    <property type="project" value="InterPro"/>
</dbReference>
<dbReference type="InterPro" id="IPR000914">
    <property type="entry name" value="SBP_5_dom"/>
</dbReference>
<dbReference type="Gene3D" id="3.90.76.10">
    <property type="entry name" value="Dipeptide-binding Protein, Domain 1"/>
    <property type="match status" value="1"/>
</dbReference>
<dbReference type="GO" id="GO:0042597">
    <property type="term" value="C:periplasmic space"/>
    <property type="evidence" value="ECO:0007669"/>
    <property type="project" value="UniProtKB-ARBA"/>
</dbReference>
<dbReference type="PANTHER" id="PTHR30290">
    <property type="entry name" value="PERIPLASMIC BINDING COMPONENT OF ABC TRANSPORTER"/>
    <property type="match status" value="1"/>
</dbReference>
<dbReference type="Proteomes" id="UP000006427">
    <property type="component" value="Unassembled WGS sequence"/>
</dbReference>
<keyword evidence="7" id="KW-1185">Reference proteome</keyword>
<proteinExistence type="inferred from homology"/>
<gene>
    <name evidence="6" type="ORF">Dpep_1312</name>
</gene>
<evidence type="ECO:0000256" key="3">
    <source>
        <dbReference type="ARBA" id="ARBA00022729"/>
    </source>
</evidence>
<dbReference type="Gene3D" id="3.40.190.10">
    <property type="entry name" value="Periplasmic binding protein-like II"/>
    <property type="match status" value="1"/>
</dbReference>
<feature type="chain" id="PRO_5003040690" evidence="4">
    <location>
        <begin position="25"/>
        <end position="544"/>
    </location>
</feature>
<keyword evidence="3 4" id="KW-0732">Signal</keyword>
<feature type="domain" description="Solute-binding protein family 5" evidence="5">
    <location>
        <begin position="76"/>
        <end position="457"/>
    </location>
</feature>
<name>D2Z791_9BACT</name>
<feature type="signal peptide" evidence="4">
    <location>
        <begin position="1"/>
        <end position="24"/>
    </location>
</feature>
<evidence type="ECO:0000256" key="4">
    <source>
        <dbReference type="SAM" id="SignalP"/>
    </source>
</evidence>
<organism evidence="6 7">
    <name type="scientific">Dethiosulfovibrio peptidovorans DSM 11002</name>
    <dbReference type="NCBI Taxonomy" id="469381"/>
    <lineage>
        <taxon>Bacteria</taxon>
        <taxon>Thermotogati</taxon>
        <taxon>Synergistota</taxon>
        <taxon>Synergistia</taxon>
        <taxon>Synergistales</taxon>
        <taxon>Dethiosulfovibrionaceae</taxon>
        <taxon>Dethiosulfovibrio</taxon>
    </lineage>
</organism>
<protein>
    <submittedName>
        <fullName evidence="6">Extracellular solute-binding protein family 5</fullName>
    </submittedName>
</protein>
<dbReference type="RefSeq" id="WP_005660695.1">
    <property type="nucleotide sequence ID" value="NZ_ABTR02000001.1"/>
</dbReference>
<evidence type="ECO:0000259" key="5">
    <source>
        <dbReference type="Pfam" id="PF00496"/>
    </source>
</evidence>
<dbReference type="InterPro" id="IPR030678">
    <property type="entry name" value="Peptide/Ni-bd"/>
</dbReference>
<dbReference type="CDD" id="cd00995">
    <property type="entry name" value="PBP2_NikA_DppA_OppA_like"/>
    <property type="match status" value="1"/>
</dbReference>
<accession>D2Z791</accession>
<dbReference type="PANTHER" id="PTHR30290:SF9">
    <property type="entry name" value="OLIGOPEPTIDE-BINDING PROTEIN APPA"/>
    <property type="match status" value="1"/>
</dbReference>
<keyword evidence="2" id="KW-0813">Transport</keyword>
<dbReference type="PaxDb" id="469381-Dpep_1312"/>
<reference evidence="6 7" key="1">
    <citation type="journal article" date="2010" name="Stand. Genomic Sci.">
        <title>Permanent draft genome sequence of Dethiosulfovibrio peptidovorans type strain (SEBR 4207).</title>
        <authorList>
            <person name="Labutti K."/>
            <person name="Mayilraj S."/>
            <person name="Clum A."/>
            <person name="Lucas S."/>
            <person name="Glavina Del Rio T."/>
            <person name="Nolan M."/>
            <person name="Tice H."/>
            <person name="Cheng J.F."/>
            <person name="Pitluck S."/>
            <person name="Liolios K."/>
            <person name="Ivanova N."/>
            <person name="Mavromatis K."/>
            <person name="Mikhailova N."/>
            <person name="Pati A."/>
            <person name="Goodwin L."/>
            <person name="Chen A."/>
            <person name="Palaniappan K."/>
            <person name="Land M."/>
            <person name="Hauser L."/>
            <person name="Chang Y.J."/>
            <person name="Jeffries C.D."/>
            <person name="Rohde M."/>
            <person name="Spring S."/>
            <person name="Goker M."/>
            <person name="Woyke T."/>
            <person name="Bristow J."/>
            <person name="Eisen J.A."/>
            <person name="Markowitz V."/>
            <person name="Hugenholtz P."/>
            <person name="Kyrpides N.C."/>
            <person name="Klenk H.P."/>
            <person name="Lapidus A."/>
        </authorList>
    </citation>
    <scope>NUCLEOTIDE SEQUENCE [LARGE SCALE GENOMIC DNA]</scope>
    <source>
        <strain evidence="6 7">DSM 11002</strain>
    </source>
</reference>
<dbReference type="Pfam" id="PF00496">
    <property type="entry name" value="SBP_bac_5"/>
    <property type="match status" value="1"/>
</dbReference>